<evidence type="ECO:0000313" key="1">
    <source>
        <dbReference type="EMBL" id="CAB5050328.1"/>
    </source>
</evidence>
<sequence length="377" mass="40340">MNKRLIAFLPILSLLLSLPLTPVNAAAKAGGTCSKAGIKSVVSGKTYTCIKSGKKLVWNKGVAVAASNPTPAATPTTAASYATLWEKYSWVKPTSASSVASAATDKFSAYVAVTRSKDTVIKIIAQEGADQTLLGWVKDGANLVAKAFDYPKLSKPFLIVIGIDRAWVEKTYIENGWNKNEAKDLAEHFGLGSPAGAIDNRSNLYDSGVITRNNSLVNDKLGMMQTPGHEFFHAVQFSWTGPIADASGSKVPNWFWEGPPTFIGLQTASYLGLASYTTEGRQMAVGRSNHPSTKSHLLSEATANTGAPDAIDPYGIGAIATEFLVANVGMEKFMDIHTNLGKKKSFADSFKTATGVELTDFYTMFEEARPVLGIPRS</sequence>
<organism evidence="1">
    <name type="scientific">freshwater metagenome</name>
    <dbReference type="NCBI Taxonomy" id="449393"/>
    <lineage>
        <taxon>unclassified sequences</taxon>
        <taxon>metagenomes</taxon>
        <taxon>ecological metagenomes</taxon>
    </lineage>
</organism>
<name>A0A6J7TDA0_9ZZZZ</name>
<accession>A0A6J7TDA0</accession>
<dbReference type="EMBL" id="CAFBQE010000060">
    <property type="protein sequence ID" value="CAB5050328.1"/>
    <property type="molecule type" value="Genomic_DNA"/>
</dbReference>
<dbReference type="AlphaFoldDB" id="A0A6J7TDA0"/>
<reference evidence="1" key="1">
    <citation type="submission" date="2020-05" db="EMBL/GenBank/DDBJ databases">
        <authorList>
            <person name="Chiriac C."/>
            <person name="Salcher M."/>
            <person name="Ghai R."/>
            <person name="Kavagutti S V."/>
        </authorList>
    </citation>
    <scope>NUCLEOTIDE SEQUENCE</scope>
</reference>
<protein>
    <submittedName>
        <fullName evidence="1">Unannotated protein</fullName>
    </submittedName>
</protein>
<gene>
    <name evidence="1" type="ORF">UFOPK4284_00871</name>
</gene>
<proteinExistence type="predicted"/>